<feature type="region of interest" description="Disordered" evidence="7">
    <location>
        <begin position="362"/>
        <end position="398"/>
    </location>
</feature>
<keyword evidence="2" id="KW-0597">Phosphoprotein</keyword>
<dbReference type="FunFam" id="1.10.720.40:FF:000001">
    <property type="entry name" value="LEM domain containing 2, isoform CRA_a"/>
    <property type="match status" value="1"/>
</dbReference>
<evidence type="ECO:0000256" key="2">
    <source>
        <dbReference type="ARBA" id="ARBA00022553"/>
    </source>
</evidence>
<dbReference type="InterPro" id="IPR003887">
    <property type="entry name" value="LEM_dom"/>
</dbReference>
<dbReference type="GO" id="GO:0030514">
    <property type="term" value="P:negative regulation of BMP signaling pathway"/>
    <property type="evidence" value="ECO:0007669"/>
    <property type="project" value="TreeGrafter"/>
</dbReference>
<evidence type="ECO:0000259" key="9">
    <source>
        <dbReference type="PROSITE" id="PS50954"/>
    </source>
</evidence>
<reference evidence="11" key="1">
    <citation type="submission" date="2015-01" db="EMBL/GenBank/DDBJ databases">
        <authorList>
            <person name="Aksoy S."/>
            <person name="Warren W."/>
            <person name="Wilson R.K."/>
        </authorList>
    </citation>
    <scope>NUCLEOTIDE SEQUENCE [LARGE SCALE GENOMIC DNA]</scope>
    <source>
        <strain evidence="11">IAEA</strain>
    </source>
</reference>
<dbReference type="PROSITE" id="PS50954">
    <property type="entry name" value="LEM"/>
    <property type="match status" value="1"/>
</dbReference>
<dbReference type="STRING" id="67801.A0A1B0BI97"/>
<feature type="transmembrane region" description="Helical" evidence="8">
    <location>
        <begin position="576"/>
        <end position="596"/>
    </location>
</feature>
<dbReference type="GO" id="GO:0006998">
    <property type="term" value="P:nuclear envelope organization"/>
    <property type="evidence" value="ECO:0007669"/>
    <property type="project" value="TreeGrafter"/>
</dbReference>
<dbReference type="InterPro" id="IPR011015">
    <property type="entry name" value="LEM/LEM-like_dom_sf"/>
</dbReference>
<feature type="compositionally biased region" description="Polar residues" evidence="7">
    <location>
        <begin position="469"/>
        <end position="483"/>
    </location>
</feature>
<dbReference type="GO" id="GO:0031490">
    <property type="term" value="F:chromatin DNA binding"/>
    <property type="evidence" value="ECO:0007669"/>
    <property type="project" value="TreeGrafter"/>
</dbReference>
<evidence type="ECO:0000256" key="3">
    <source>
        <dbReference type="ARBA" id="ARBA00022692"/>
    </source>
</evidence>
<evidence type="ECO:0000256" key="5">
    <source>
        <dbReference type="ARBA" id="ARBA00023136"/>
    </source>
</evidence>
<evidence type="ECO:0000256" key="1">
    <source>
        <dbReference type="ARBA" id="ARBA00004473"/>
    </source>
</evidence>
<protein>
    <recommendedName>
        <fullName evidence="9">LEM domain-containing protein</fullName>
    </recommendedName>
</protein>
<feature type="compositionally biased region" description="Low complexity" evidence="7">
    <location>
        <begin position="382"/>
        <end position="392"/>
    </location>
</feature>
<dbReference type="EnsemblMetazoa" id="GPPI031029-RA">
    <property type="protein sequence ID" value="GPPI031029-PA"/>
    <property type="gene ID" value="GPPI031029"/>
</dbReference>
<dbReference type="Pfam" id="PF03020">
    <property type="entry name" value="LEM"/>
    <property type="match status" value="1"/>
</dbReference>
<feature type="region of interest" description="Disordered" evidence="7">
    <location>
        <begin position="464"/>
        <end position="490"/>
    </location>
</feature>
<dbReference type="InterPro" id="IPR018790">
    <property type="entry name" value="DUF2358"/>
</dbReference>
<dbReference type="GO" id="GO:0005637">
    <property type="term" value="C:nuclear inner membrane"/>
    <property type="evidence" value="ECO:0007669"/>
    <property type="project" value="UniProtKB-SubCell"/>
</dbReference>
<evidence type="ECO:0000256" key="8">
    <source>
        <dbReference type="SAM" id="Phobius"/>
    </source>
</evidence>
<keyword evidence="11" id="KW-1185">Reference proteome</keyword>
<dbReference type="VEuPathDB" id="VectorBase:GPPI031029"/>
<dbReference type="InterPro" id="IPR035979">
    <property type="entry name" value="RBD_domain_sf"/>
</dbReference>
<evidence type="ECO:0000313" key="10">
    <source>
        <dbReference type="EnsemblMetazoa" id="GPPI031029-PA"/>
    </source>
</evidence>
<dbReference type="InterPro" id="IPR041885">
    <property type="entry name" value="MAN1_winged_helix_dom"/>
</dbReference>
<keyword evidence="6" id="KW-0539">Nucleus</keyword>
<evidence type="ECO:0000256" key="4">
    <source>
        <dbReference type="ARBA" id="ARBA00022989"/>
    </source>
</evidence>
<dbReference type="Proteomes" id="UP000092460">
    <property type="component" value="Unassembled WGS sequence"/>
</dbReference>
<sequence length="1011" mass="116677">MYSSNTLFRHYPLRLKEHVCRFEKVAISTVISPNEINKKIIKLPASYESTRPTSRILYAAQHHINIRSLHNDKSEKSGEESRAPTPADLDHVFNVLAETLPRLFIQPLDYSIYSPNLEFQNNITGKHTVGLYHYVKQIALLRTVGHLKYAYVRFEILRITKHLDNYTIKIRWRVRGISGLKVMFNFWKYRLWDIKGVFDNQEAWYDGFSICYLGENGLIYKHVVDRVMPDESREAVDQSGLVEPTAMAVPSKLNCSSQNTDPKSQLKKKHLLYRMLKFEELFSSTNYDPNKPTLTSQLVAFIMNEEYYNQLSDAELRDELRRHGLPNIPITETTRNLLLKKLKNHLLNESLERKRRRFETLLPSPVTPVDGDRKRRTRSPARRPTATTSPARIQPQNASHLDSPVYAFNSSTPSTSRNFYSLNGANSYLGKNYEPQFGNLSQPSHNYESGKKSSPRIYVPPPIIAPDVQTDSSHMLKTSSPISHESDRQFKNGLESPSVVSRLLKLRDITIRRGSTSPIASSSAYSTSNLYLSDSDSDSNNFGRYATITKRTHNRPLTKNIFSLFNLKRKFKQLSVPYVLVTSFGLFFAVLAFLYMTKPPDIPSTMLEKSTTFTTCNELKELSAIAKPSINCIDNELLANSIALNRELMQLLQTKTETHFCKDRSVSPEVSGTDFMKHLYKRRSTDAHKLLRCFHAAVYLIEKNPQWKIAIFNKSENGALFDIYKQDVRFGLLKPYLPLKCIFLNKMHRFFVIIGTMFLAVILIFLCHAIISYLRQKYQSRILTIDNLIKDIVKELMYRASLNDESGGEVIVYHLRDKLIPLNKRRSLLSAWDEALRKLEANDSRVQFGVVLRNGEEFRTMKWAEPLLTPMTNSPLPMHGSAEERLRKKQWQSPAFDNVNNNFEPPTPCLKVRHMFHAAEANQPDLQQNIIESILEKVGPQCKIYDIQLDRQSCCVYIRCASEYDAGIVHNEINGWWFDNHLVSIKFLRLQRYLTRFPHCSTTPITMRSIK</sequence>
<evidence type="ECO:0000256" key="7">
    <source>
        <dbReference type="SAM" id="MobiDB-lite"/>
    </source>
</evidence>
<dbReference type="PANTHER" id="PTHR13428">
    <property type="entry name" value="INNER NUCLEAR MEMBRANE PROTEIN MAN1 LEM DOMAIN CONTAINING PROTEIN"/>
    <property type="match status" value="1"/>
</dbReference>
<dbReference type="SMART" id="SM00540">
    <property type="entry name" value="LEM"/>
    <property type="match status" value="1"/>
</dbReference>
<dbReference type="InterPro" id="IPR018996">
    <property type="entry name" value="Man1/Src1-like_C"/>
</dbReference>
<feature type="transmembrane region" description="Helical" evidence="8">
    <location>
        <begin position="750"/>
        <end position="774"/>
    </location>
</feature>
<dbReference type="AlphaFoldDB" id="A0A1B0BI97"/>
<reference evidence="10" key="2">
    <citation type="submission" date="2020-05" db="UniProtKB">
        <authorList>
            <consortium name="EnsemblMetazoa"/>
        </authorList>
    </citation>
    <scope>IDENTIFICATION</scope>
    <source>
        <strain evidence="10">IAEA</strain>
    </source>
</reference>
<dbReference type="Pfam" id="PF10184">
    <property type="entry name" value="DUF2358"/>
    <property type="match status" value="1"/>
</dbReference>
<dbReference type="Gene3D" id="1.10.10.1180">
    <property type="entry name" value="MAN1, winged-helix domain"/>
    <property type="match status" value="1"/>
</dbReference>
<dbReference type="CDD" id="cd12934">
    <property type="entry name" value="LEM"/>
    <property type="match status" value="1"/>
</dbReference>
<dbReference type="Gene3D" id="3.30.70.330">
    <property type="match status" value="1"/>
</dbReference>
<proteinExistence type="predicted"/>
<accession>A0A1B0BI97</accession>
<dbReference type="EMBL" id="JXJN01014867">
    <property type="status" value="NOT_ANNOTATED_CDS"/>
    <property type="molecule type" value="Genomic_DNA"/>
</dbReference>
<name>A0A1B0BI97_9MUSC</name>
<dbReference type="InterPro" id="IPR052277">
    <property type="entry name" value="INM_ESCRT-Associated"/>
</dbReference>
<evidence type="ECO:0000256" key="6">
    <source>
        <dbReference type="ARBA" id="ARBA00023242"/>
    </source>
</evidence>
<keyword evidence="5 8" id="KW-0472">Membrane</keyword>
<keyword evidence="4 8" id="KW-1133">Transmembrane helix</keyword>
<organism evidence="10 11">
    <name type="scientific">Glossina palpalis gambiensis</name>
    <dbReference type="NCBI Taxonomy" id="67801"/>
    <lineage>
        <taxon>Eukaryota</taxon>
        <taxon>Metazoa</taxon>
        <taxon>Ecdysozoa</taxon>
        <taxon>Arthropoda</taxon>
        <taxon>Hexapoda</taxon>
        <taxon>Insecta</taxon>
        <taxon>Pterygota</taxon>
        <taxon>Neoptera</taxon>
        <taxon>Endopterygota</taxon>
        <taxon>Diptera</taxon>
        <taxon>Brachycera</taxon>
        <taxon>Muscomorpha</taxon>
        <taxon>Hippoboscoidea</taxon>
        <taxon>Glossinidae</taxon>
        <taxon>Glossina</taxon>
    </lineage>
</organism>
<feature type="domain" description="LEM" evidence="9">
    <location>
        <begin position="305"/>
        <end position="349"/>
    </location>
</feature>
<dbReference type="Pfam" id="PF09402">
    <property type="entry name" value="MSC"/>
    <property type="match status" value="1"/>
</dbReference>
<keyword evidence="3 8" id="KW-0812">Transmembrane</keyword>
<dbReference type="InterPro" id="IPR012677">
    <property type="entry name" value="Nucleotide-bd_a/b_plait_sf"/>
</dbReference>
<comment type="subcellular location">
    <subcellularLocation>
        <location evidence="1">Nucleus inner membrane</location>
        <topology evidence="1">Multi-pass membrane protein</topology>
    </subcellularLocation>
</comment>
<dbReference type="PANTHER" id="PTHR13428:SF12">
    <property type="entry name" value="INNER NUCLEAR MEMBRANE PROTEIN MAN1"/>
    <property type="match status" value="1"/>
</dbReference>
<dbReference type="SUPFAM" id="SSF63451">
    <property type="entry name" value="LEM domain"/>
    <property type="match status" value="1"/>
</dbReference>
<dbReference type="SUPFAM" id="SSF54928">
    <property type="entry name" value="RNA-binding domain, RBD"/>
    <property type="match status" value="1"/>
</dbReference>
<evidence type="ECO:0000313" key="11">
    <source>
        <dbReference type="Proteomes" id="UP000092460"/>
    </source>
</evidence>
<dbReference type="Gene3D" id="1.10.720.40">
    <property type="match status" value="1"/>
</dbReference>